<keyword evidence="7 9" id="KW-0472">Membrane</keyword>
<feature type="region of interest" description="Disordered" evidence="8">
    <location>
        <begin position="297"/>
        <end position="374"/>
    </location>
</feature>
<evidence type="ECO:0000313" key="12">
    <source>
        <dbReference type="Proteomes" id="UP000635606"/>
    </source>
</evidence>
<dbReference type="Pfam" id="PF00892">
    <property type="entry name" value="EamA"/>
    <property type="match status" value="1"/>
</dbReference>
<feature type="transmembrane region" description="Helical" evidence="9">
    <location>
        <begin position="37"/>
        <end position="58"/>
    </location>
</feature>
<feature type="compositionally biased region" description="Low complexity" evidence="8">
    <location>
        <begin position="297"/>
        <end position="316"/>
    </location>
</feature>
<keyword evidence="6 9" id="KW-1133">Transmembrane helix</keyword>
<organism evidence="11 12">
    <name type="scientific">Virgisporangium ochraceum</name>
    <dbReference type="NCBI Taxonomy" id="65505"/>
    <lineage>
        <taxon>Bacteria</taxon>
        <taxon>Bacillati</taxon>
        <taxon>Actinomycetota</taxon>
        <taxon>Actinomycetes</taxon>
        <taxon>Micromonosporales</taxon>
        <taxon>Micromonosporaceae</taxon>
        <taxon>Virgisporangium</taxon>
    </lineage>
</organism>
<protein>
    <submittedName>
        <fullName evidence="11">Protein RarD</fullName>
    </submittedName>
</protein>
<name>A0A8J4A6R0_9ACTN</name>
<keyword evidence="3" id="KW-0813">Transport</keyword>
<comment type="subcellular location">
    <subcellularLocation>
        <location evidence="1">Cell membrane</location>
        <topology evidence="1">Multi-pass membrane protein</topology>
    </subcellularLocation>
</comment>
<reference evidence="11" key="1">
    <citation type="submission" date="2021-01" db="EMBL/GenBank/DDBJ databases">
        <title>Whole genome shotgun sequence of Virgisporangium ochraceum NBRC 16418.</title>
        <authorList>
            <person name="Komaki H."/>
            <person name="Tamura T."/>
        </authorList>
    </citation>
    <scope>NUCLEOTIDE SEQUENCE</scope>
    <source>
        <strain evidence="11">NBRC 16418</strain>
    </source>
</reference>
<feature type="transmembrane region" description="Helical" evidence="9">
    <location>
        <begin position="7"/>
        <end position="25"/>
    </location>
</feature>
<gene>
    <name evidence="11" type="ORF">Voc01_101350</name>
</gene>
<dbReference type="InterPro" id="IPR050638">
    <property type="entry name" value="AA-Vitamin_Transporters"/>
</dbReference>
<evidence type="ECO:0000313" key="11">
    <source>
        <dbReference type="EMBL" id="GIJ75218.1"/>
    </source>
</evidence>
<dbReference type="PANTHER" id="PTHR32322">
    <property type="entry name" value="INNER MEMBRANE TRANSPORTER"/>
    <property type="match status" value="1"/>
</dbReference>
<feature type="transmembrane region" description="Helical" evidence="9">
    <location>
        <begin position="237"/>
        <end position="259"/>
    </location>
</feature>
<sequence length="374" mass="39824">MSSVRRGFLFGIAAYLGWGFFPLYFTLLEPAGPKEILAHRIVWSAVFMAVLLAVLRRYRFLREVGRQPKRLAGIALAAVLIGVNWFGFIYGVSTRQVVEISLGYFITPLVSVVLGVLVLRERLRRTQWVAVGIGGVAVVVQAVDLGRLPWLALMLAGSFGLYGLIKKQLGLPAAEGMFLESATLVLPALAYLVVLGRSGDATVGTTSVAHTVLIVLAGVMTALPLMSFAEAANRVPLTALGILQYIAPVMQFATGVLIFHEPMPPARLAAFALVWLALVVFTWDGLRQRHTRRAAVRAAGSAPAAAAAQSATAQRPDQNPREDGEQQRAEADDGGLPGGVGATGEPEQVDRLGLLGRRGGGGDTGGLDPTLARR</sequence>
<evidence type="ECO:0000256" key="1">
    <source>
        <dbReference type="ARBA" id="ARBA00004651"/>
    </source>
</evidence>
<comment type="caution">
    <text evidence="11">The sequence shown here is derived from an EMBL/GenBank/DDBJ whole genome shotgun (WGS) entry which is preliminary data.</text>
</comment>
<comment type="similarity">
    <text evidence="2">Belongs to the EamA transporter family.</text>
</comment>
<evidence type="ECO:0000256" key="3">
    <source>
        <dbReference type="ARBA" id="ARBA00022448"/>
    </source>
</evidence>
<evidence type="ECO:0000259" key="10">
    <source>
        <dbReference type="Pfam" id="PF00892"/>
    </source>
</evidence>
<keyword evidence="5 9" id="KW-0812">Transmembrane</keyword>
<evidence type="ECO:0000256" key="2">
    <source>
        <dbReference type="ARBA" id="ARBA00007362"/>
    </source>
</evidence>
<dbReference type="NCBIfam" id="TIGR00688">
    <property type="entry name" value="rarD"/>
    <property type="match status" value="1"/>
</dbReference>
<feature type="transmembrane region" description="Helical" evidence="9">
    <location>
        <begin position="207"/>
        <end position="225"/>
    </location>
</feature>
<feature type="transmembrane region" description="Helical" evidence="9">
    <location>
        <begin position="126"/>
        <end position="143"/>
    </location>
</feature>
<feature type="compositionally biased region" description="Basic and acidic residues" evidence="8">
    <location>
        <begin position="318"/>
        <end position="331"/>
    </location>
</feature>
<accession>A0A8J4A6R0</accession>
<feature type="compositionally biased region" description="Gly residues" evidence="8">
    <location>
        <begin position="356"/>
        <end position="365"/>
    </location>
</feature>
<evidence type="ECO:0000256" key="7">
    <source>
        <dbReference type="ARBA" id="ARBA00023136"/>
    </source>
</evidence>
<dbReference type="Proteomes" id="UP000635606">
    <property type="component" value="Unassembled WGS sequence"/>
</dbReference>
<evidence type="ECO:0000256" key="4">
    <source>
        <dbReference type="ARBA" id="ARBA00022475"/>
    </source>
</evidence>
<proteinExistence type="inferred from homology"/>
<dbReference type="InterPro" id="IPR000620">
    <property type="entry name" value="EamA_dom"/>
</dbReference>
<evidence type="ECO:0000256" key="9">
    <source>
        <dbReference type="SAM" id="Phobius"/>
    </source>
</evidence>
<keyword evidence="4" id="KW-1003">Cell membrane</keyword>
<dbReference type="PANTHER" id="PTHR32322:SF2">
    <property type="entry name" value="EAMA DOMAIN-CONTAINING PROTEIN"/>
    <property type="match status" value="1"/>
</dbReference>
<dbReference type="InterPro" id="IPR037185">
    <property type="entry name" value="EmrE-like"/>
</dbReference>
<keyword evidence="12" id="KW-1185">Reference proteome</keyword>
<evidence type="ECO:0000256" key="5">
    <source>
        <dbReference type="ARBA" id="ARBA00022692"/>
    </source>
</evidence>
<evidence type="ECO:0000256" key="8">
    <source>
        <dbReference type="SAM" id="MobiDB-lite"/>
    </source>
</evidence>
<dbReference type="AlphaFoldDB" id="A0A8J4A6R0"/>
<feature type="domain" description="EamA" evidence="10">
    <location>
        <begin position="6"/>
        <end position="140"/>
    </location>
</feature>
<evidence type="ECO:0000256" key="6">
    <source>
        <dbReference type="ARBA" id="ARBA00022989"/>
    </source>
</evidence>
<dbReference type="SUPFAM" id="SSF103481">
    <property type="entry name" value="Multidrug resistance efflux transporter EmrE"/>
    <property type="match status" value="2"/>
</dbReference>
<feature type="transmembrane region" description="Helical" evidence="9">
    <location>
        <begin position="149"/>
        <end position="165"/>
    </location>
</feature>
<feature type="transmembrane region" description="Helical" evidence="9">
    <location>
        <begin position="102"/>
        <end position="119"/>
    </location>
</feature>
<dbReference type="InterPro" id="IPR004626">
    <property type="entry name" value="RarD"/>
</dbReference>
<feature type="transmembrane region" description="Helical" evidence="9">
    <location>
        <begin position="70"/>
        <end position="90"/>
    </location>
</feature>
<feature type="transmembrane region" description="Helical" evidence="9">
    <location>
        <begin position="265"/>
        <end position="283"/>
    </location>
</feature>
<dbReference type="GO" id="GO:0005886">
    <property type="term" value="C:plasma membrane"/>
    <property type="evidence" value="ECO:0007669"/>
    <property type="project" value="UniProtKB-SubCell"/>
</dbReference>
<feature type="transmembrane region" description="Helical" evidence="9">
    <location>
        <begin position="177"/>
        <end position="195"/>
    </location>
</feature>
<dbReference type="EMBL" id="BOPH01000151">
    <property type="protein sequence ID" value="GIJ75218.1"/>
    <property type="molecule type" value="Genomic_DNA"/>
</dbReference>